<reference evidence="6 7" key="1">
    <citation type="submission" date="2020-02" db="EMBL/GenBank/DDBJ databases">
        <title>Whole-genome analyses of novel actinobacteria.</title>
        <authorList>
            <person name="Sahin N."/>
            <person name="Tokatli A."/>
        </authorList>
    </citation>
    <scope>NUCLEOTIDE SEQUENCE [LARGE SCALE GENOMIC DNA]</scope>
    <source>
        <strain evidence="6 7">YC419</strain>
    </source>
</reference>
<dbReference type="InterPro" id="IPR003819">
    <property type="entry name" value="TauD/TfdA-like"/>
</dbReference>
<dbReference type="SUPFAM" id="SSF51197">
    <property type="entry name" value="Clavaminate synthase-like"/>
    <property type="match status" value="1"/>
</dbReference>
<keyword evidence="4" id="KW-0408">Iron</keyword>
<sequence>MTVAAPVDERSPVVELSRAEANSVARTAEGLCAAGHERVDSEGFVRLAREVWEDMPRQLRRTMREFRRDSGRHGALIFRGLPVGAGALPPTPNARGSVQSTVTVSAAVLLLMAHGLGDPAAFREEKSGALVQDVVPVPGQEEIQGNPGSVLLSFHIESAFHEHRPDYVSLLCLRSDQEGVAGLRTVCVRQVLSALSDESRDTLFRAEFQTAPPSSFALDGDQAPVHAVLSGAPHDPDLRVDLASTTPRTSAAAAALLELGELFDSTAETFHLIPGDLAVVDNRVAAHGRTAFRPRYDGQDRWLQRTFVMSDLRRSRDHRPHDGYVLHFGDEGA</sequence>
<dbReference type="Pfam" id="PF02668">
    <property type="entry name" value="TauD"/>
    <property type="match status" value="1"/>
</dbReference>
<keyword evidence="3" id="KW-0560">Oxidoreductase</keyword>
<organism evidence="6 7">
    <name type="scientific">Streptomyces ureilyticus</name>
    <dbReference type="NCBI Taxonomy" id="1775131"/>
    <lineage>
        <taxon>Bacteria</taxon>
        <taxon>Bacillati</taxon>
        <taxon>Actinomycetota</taxon>
        <taxon>Actinomycetes</taxon>
        <taxon>Kitasatosporales</taxon>
        <taxon>Streptomycetaceae</taxon>
        <taxon>Streptomyces</taxon>
    </lineage>
</organism>
<keyword evidence="2" id="KW-0479">Metal-binding</keyword>
<comment type="similarity">
    <text evidence="1">Belongs to the clavaminate synthase family.</text>
</comment>
<protein>
    <submittedName>
        <fullName evidence="6">L-asparagine oxygenase</fullName>
    </submittedName>
</protein>
<dbReference type="PIRSF" id="PIRSF019543">
    <property type="entry name" value="Clavaminate_syn"/>
    <property type="match status" value="1"/>
</dbReference>
<dbReference type="EMBL" id="JAAKZX010000203">
    <property type="protein sequence ID" value="NGO47781.1"/>
    <property type="molecule type" value="Genomic_DNA"/>
</dbReference>
<evidence type="ECO:0000256" key="2">
    <source>
        <dbReference type="ARBA" id="ARBA00022723"/>
    </source>
</evidence>
<dbReference type="Gene3D" id="3.60.130.10">
    <property type="entry name" value="Clavaminate synthase-like"/>
    <property type="match status" value="1"/>
</dbReference>
<dbReference type="RefSeq" id="WP_165344291.1">
    <property type="nucleotide sequence ID" value="NZ_JAAKZX010000203.1"/>
</dbReference>
<dbReference type="Proteomes" id="UP001518140">
    <property type="component" value="Unassembled WGS sequence"/>
</dbReference>
<gene>
    <name evidence="6" type="ORF">G6048_38790</name>
</gene>
<evidence type="ECO:0000256" key="1">
    <source>
        <dbReference type="ARBA" id="ARBA00008425"/>
    </source>
</evidence>
<feature type="domain" description="TauD/TfdA-like" evidence="5">
    <location>
        <begin position="61"/>
        <end position="306"/>
    </location>
</feature>
<evidence type="ECO:0000256" key="4">
    <source>
        <dbReference type="ARBA" id="ARBA00023004"/>
    </source>
</evidence>
<name>A0ABX0E0R3_9ACTN</name>
<evidence type="ECO:0000256" key="3">
    <source>
        <dbReference type="ARBA" id="ARBA00023002"/>
    </source>
</evidence>
<evidence type="ECO:0000313" key="6">
    <source>
        <dbReference type="EMBL" id="NGO47781.1"/>
    </source>
</evidence>
<proteinExistence type="inferred from homology"/>
<keyword evidence="7" id="KW-1185">Reference proteome</keyword>
<evidence type="ECO:0000313" key="7">
    <source>
        <dbReference type="Proteomes" id="UP001518140"/>
    </source>
</evidence>
<accession>A0ABX0E0R3</accession>
<dbReference type="InterPro" id="IPR014503">
    <property type="entry name" value="Clavaminate_syn-like"/>
</dbReference>
<evidence type="ECO:0000259" key="5">
    <source>
        <dbReference type="Pfam" id="PF02668"/>
    </source>
</evidence>
<comment type="caution">
    <text evidence="6">The sequence shown here is derived from an EMBL/GenBank/DDBJ whole genome shotgun (WGS) entry which is preliminary data.</text>
</comment>
<dbReference type="InterPro" id="IPR042098">
    <property type="entry name" value="TauD-like_sf"/>
</dbReference>